<keyword evidence="1" id="KW-0812">Transmembrane</keyword>
<keyword evidence="1" id="KW-1133">Transmembrane helix</keyword>
<dbReference type="EMBL" id="CP002859">
    <property type="protein sequence ID" value="AEI49440.1"/>
    <property type="molecule type" value="Genomic_DNA"/>
</dbReference>
<dbReference type="AlphaFoldDB" id="A0A7U3ZLK4"/>
<organism evidence="3 4">
    <name type="scientific">Runella slithyformis (strain ATCC 29530 / DSM 19594 / LMG 11500 / NCIMB 11436 / LSU 4)</name>
    <dbReference type="NCBI Taxonomy" id="761193"/>
    <lineage>
        <taxon>Bacteria</taxon>
        <taxon>Pseudomonadati</taxon>
        <taxon>Bacteroidota</taxon>
        <taxon>Cytophagia</taxon>
        <taxon>Cytophagales</taxon>
        <taxon>Spirosomataceae</taxon>
        <taxon>Runella</taxon>
    </lineage>
</organism>
<sequence length="320" mass="34329">MKISKEAKVGILAIVTITMLYFGFNFLKGSDFFSTTHQYYVVYDNVGSLQPSNPIKLNGVPVGIVKTTELLQQRGNAVLVTLDINRNIILTKGTKAMLTSELLGGSALLLQIPSGAPQLIEGDTLIAETEKGIQSLLQEKALPVVKNADSLIVSLNKIISQFDKTGYALNKLLTTTDQTAMGINAMVGQNRQAIAATLANVAALSSALIETEKGIKPILGNLLTTTDSLKALRLGETLAQANAAVATLQKSLTALDQGQGTAGKLLKDQALYDNLNRTIVSVNKLMTNFRQYPKRYVNVSVFGKKDKGPADSPADTTLKY</sequence>
<dbReference type="PANTHER" id="PTHR33371">
    <property type="entry name" value="INTERMEMBRANE PHOSPHOLIPID TRANSPORT SYSTEM BINDING PROTEIN MLAD-RELATED"/>
    <property type="match status" value="1"/>
</dbReference>
<dbReference type="Proteomes" id="UP000000493">
    <property type="component" value="Chromosome"/>
</dbReference>
<accession>A0A7U3ZLK4</accession>
<reference evidence="3 4" key="2">
    <citation type="journal article" date="2012" name="Stand. Genomic Sci.">
        <title>Complete genome sequence of the aquatic bacterium Runella slithyformis type strain (LSU 4(T)).</title>
        <authorList>
            <person name="Copeland A."/>
            <person name="Zhang X."/>
            <person name="Misra M."/>
            <person name="Lapidus A."/>
            <person name="Nolan M."/>
            <person name="Lucas S."/>
            <person name="Deshpande S."/>
            <person name="Cheng J.F."/>
            <person name="Tapia R."/>
            <person name="Goodwin L.A."/>
            <person name="Pitluck S."/>
            <person name="Liolios K."/>
            <person name="Pagani I."/>
            <person name="Ivanova N."/>
            <person name="Mikhailova N."/>
            <person name="Pati A."/>
            <person name="Chen A."/>
            <person name="Palaniappan K."/>
            <person name="Land M."/>
            <person name="Hauser L."/>
            <person name="Pan C."/>
            <person name="Jeffries C.D."/>
            <person name="Detter J.C."/>
            <person name="Brambilla E.M."/>
            <person name="Rohde M."/>
            <person name="Djao O.D."/>
            <person name="Goker M."/>
            <person name="Sikorski J."/>
            <person name="Tindall B.J."/>
            <person name="Woyke T."/>
            <person name="Bristow J."/>
            <person name="Eisen J.A."/>
            <person name="Markowitz V."/>
            <person name="Hugenholtz P."/>
            <person name="Kyrpides N.C."/>
            <person name="Klenk H.P."/>
            <person name="Mavromatis K."/>
        </authorList>
    </citation>
    <scope>NUCLEOTIDE SEQUENCE [LARGE SCALE GENOMIC DNA]</scope>
    <source>
        <strain evidence="4">ATCC 29530 / DSM 19594 / LMG 11500 / NCIMB 11436 / LSU 4</strain>
    </source>
</reference>
<gene>
    <name evidence="3" type="ordered locus">Runsl_3056</name>
</gene>
<dbReference type="RefSeq" id="WP_013928747.1">
    <property type="nucleotide sequence ID" value="NC_015703.1"/>
</dbReference>
<evidence type="ECO:0000313" key="4">
    <source>
        <dbReference type="Proteomes" id="UP000000493"/>
    </source>
</evidence>
<dbReference type="Pfam" id="PF02470">
    <property type="entry name" value="MlaD"/>
    <property type="match status" value="1"/>
</dbReference>
<protein>
    <submittedName>
        <fullName evidence="3">Mammalian cell entry related domain protein</fullName>
    </submittedName>
</protein>
<name>A0A7U3ZLK4_RUNSL</name>
<feature type="domain" description="Mce/MlaD" evidence="2">
    <location>
        <begin position="37"/>
        <end position="105"/>
    </location>
</feature>
<dbReference type="PANTHER" id="PTHR33371:SF4">
    <property type="entry name" value="INTERMEMBRANE PHOSPHOLIPID TRANSPORT SYSTEM BINDING PROTEIN MLAD"/>
    <property type="match status" value="1"/>
</dbReference>
<evidence type="ECO:0000256" key="1">
    <source>
        <dbReference type="SAM" id="Phobius"/>
    </source>
</evidence>
<reference evidence="4" key="1">
    <citation type="submission" date="2011-06" db="EMBL/GenBank/DDBJ databases">
        <title>The complete genome of chromosome of Runella slithyformis DSM 19594.</title>
        <authorList>
            <consortium name="US DOE Joint Genome Institute (JGI-PGF)"/>
            <person name="Lucas S."/>
            <person name="Han J."/>
            <person name="Lapidus A."/>
            <person name="Bruce D."/>
            <person name="Goodwin L."/>
            <person name="Pitluck S."/>
            <person name="Peters L."/>
            <person name="Kyrpides N."/>
            <person name="Mavromatis K."/>
            <person name="Ivanova N."/>
            <person name="Ovchinnikova G."/>
            <person name="Zhang X."/>
            <person name="Misra M."/>
            <person name="Detter J.C."/>
            <person name="Tapia R."/>
            <person name="Han C."/>
            <person name="Land M."/>
            <person name="Hauser L."/>
            <person name="Markowitz V."/>
            <person name="Cheng J.-F."/>
            <person name="Hugenholtz P."/>
            <person name="Woyke T."/>
            <person name="Wu D."/>
            <person name="Tindall B."/>
            <person name="Faehrich R."/>
            <person name="Brambilla E."/>
            <person name="Klenk H.-P."/>
            <person name="Eisen J.A."/>
        </authorList>
    </citation>
    <scope>NUCLEOTIDE SEQUENCE [LARGE SCALE GENOMIC DNA]</scope>
    <source>
        <strain evidence="4">ATCC 29530 / DSM 19594 / LMG 11500 / NCIMB 11436 / LSU 4</strain>
    </source>
</reference>
<keyword evidence="4" id="KW-1185">Reference proteome</keyword>
<proteinExistence type="predicted"/>
<feature type="transmembrane region" description="Helical" evidence="1">
    <location>
        <begin position="9"/>
        <end position="27"/>
    </location>
</feature>
<dbReference type="InterPro" id="IPR003399">
    <property type="entry name" value="Mce/MlaD"/>
</dbReference>
<evidence type="ECO:0000259" key="2">
    <source>
        <dbReference type="Pfam" id="PF02470"/>
    </source>
</evidence>
<keyword evidence="1" id="KW-0472">Membrane</keyword>
<dbReference type="KEGG" id="rsi:Runsl_3056"/>
<dbReference type="InterPro" id="IPR052336">
    <property type="entry name" value="MlaD_Phospholipid_Transporter"/>
</dbReference>
<evidence type="ECO:0000313" key="3">
    <source>
        <dbReference type="EMBL" id="AEI49440.1"/>
    </source>
</evidence>